<dbReference type="PATRIC" id="fig|476652.3.peg.4474"/>
<evidence type="ECO:0000313" key="2">
    <source>
        <dbReference type="EMBL" id="KLU63866.1"/>
    </source>
</evidence>
<feature type="transmembrane region" description="Helical" evidence="1">
    <location>
        <begin position="74"/>
        <end position="95"/>
    </location>
</feature>
<comment type="caution">
    <text evidence="2">The sequence shown here is derived from an EMBL/GenBank/DDBJ whole genome shotgun (WGS) entry which is preliminary data.</text>
</comment>
<evidence type="ECO:0000256" key="1">
    <source>
        <dbReference type="SAM" id="Phobius"/>
    </source>
</evidence>
<sequence>MNSLHFSFIHKNKLFWIIFLLLFSLMAVYMPHSLVENSEQHSYETPFNFIINNNKPVATLRKLHEKSKSFINKLFRMTQILSNRLVLATILLTLFNMRLGRFSKDSIHHVFLFLCFYFYGSKYKHNRITLICYQ</sequence>
<dbReference type="EMBL" id="LDZY01000022">
    <property type="protein sequence ID" value="KLU63866.1"/>
    <property type="molecule type" value="Genomic_DNA"/>
</dbReference>
<gene>
    <name evidence="2" type="ORF">DEAC_c42310</name>
</gene>
<keyword evidence="1" id="KW-0812">Transmembrane</keyword>
<proteinExistence type="predicted"/>
<feature type="transmembrane region" description="Helical" evidence="1">
    <location>
        <begin position="12"/>
        <end position="30"/>
    </location>
</feature>
<evidence type="ECO:0000313" key="3">
    <source>
        <dbReference type="Proteomes" id="UP000036356"/>
    </source>
</evidence>
<keyword evidence="3" id="KW-1185">Reference proteome</keyword>
<dbReference type="Proteomes" id="UP000036356">
    <property type="component" value="Unassembled WGS sequence"/>
</dbReference>
<protein>
    <submittedName>
        <fullName evidence="2">Uncharacterized protein</fullName>
    </submittedName>
</protein>
<keyword evidence="1" id="KW-0472">Membrane</keyword>
<dbReference type="AlphaFoldDB" id="A0A0J1IGM6"/>
<accession>A0A0J1IGM6</accession>
<name>A0A0J1IGM6_9FIRM</name>
<organism evidence="2 3">
    <name type="scientific">Desulfosporosinus acididurans</name>
    <dbReference type="NCBI Taxonomy" id="476652"/>
    <lineage>
        <taxon>Bacteria</taxon>
        <taxon>Bacillati</taxon>
        <taxon>Bacillota</taxon>
        <taxon>Clostridia</taxon>
        <taxon>Eubacteriales</taxon>
        <taxon>Desulfitobacteriaceae</taxon>
        <taxon>Desulfosporosinus</taxon>
    </lineage>
</organism>
<keyword evidence="1" id="KW-1133">Transmembrane helix</keyword>
<reference evidence="2 3" key="1">
    <citation type="submission" date="2015-06" db="EMBL/GenBank/DDBJ databases">
        <title>Draft genome of the moderately acidophilic sulfate reducer Candidatus Desulfosporosinus acididurans strain M1.</title>
        <authorList>
            <person name="Poehlein A."/>
            <person name="Petzsch P."/>
            <person name="Johnson B.D."/>
            <person name="Schloemann M."/>
            <person name="Daniel R."/>
            <person name="Muehling M."/>
        </authorList>
    </citation>
    <scope>NUCLEOTIDE SEQUENCE [LARGE SCALE GENOMIC DNA]</scope>
    <source>
        <strain evidence="2 3">M1</strain>
    </source>
</reference>